<comment type="subcellular location">
    <subcellularLocation>
        <location evidence="1 9">Nucleus</location>
    </subcellularLocation>
</comment>
<evidence type="ECO:0000256" key="9">
    <source>
        <dbReference type="RuleBase" id="RU364130"/>
    </source>
</evidence>
<feature type="domain" description="Replication protein A OB" evidence="14">
    <location>
        <begin position="302"/>
        <end position="398"/>
    </location>
</feature>
<evidence type="ECO:0000313" key="15">
    <source>
        <dbReference type="EMBL" id="KAF6068891.1"/>
    </source>
</evidence>
<accession>A0A8H6F3S0</accession>
<dbReference type="CDD" id="cd04477">
    <property type="entry name" value="RPA1N"/>
    <property type="match status" value="1"/>
</dbReference>
<evidence type="ECO:0000256" key="7">
    <source>
        <dbReference type="ARBA" id="ARBA00023125"/>
    </source>
</evidence>
<evidence type="ECO:0000256" key="2">
    <source>
        <dbReference type="ARBA" id="ARBA00005690"/>
    </source>
</evidence>
<dbReference type="GO" id="GO:0005829">
    <property type="term" value="C:cytosol"/>
    <property type="evidence" value="ECO:0007669"/>
    <property type="project" value="EnsemblFungi"/>
</dbReference>
<dbReference type="InterPro" id="IPR013955">
    <property type="entry name" value="Rep_factor-A_C"/>
</dbReference>
<dbReference type="FunFam" id="2.40.50.140:FF:000090">
    <property type="entry name" value="Replication protein A subunit"/>
    <property type="match status" value="1"/>
</dbReference>
<dbReference type="GO" id="GO:0000781">
    <property type="term" value="C:chromosome, telomeric region"/>
    <property type="evidence" value="ECO:0007669"/>
    <property type="project" value="EnsemblFungi"/>
</dbReference>
<dbReference type="InterPro" id="IPR031657">
    <property type="entry name" value="REPA_OB_2"/>
</dbReference>
<keyword evidence="5 9" id="KW-0863">Zinc-finger</keyword>
<feature type="domain" description="Replication protein A 70 kDa DNA-binding subunit B/D first OB fold" evidence="11">
    <location>
        <begin position="183"/>
        <end position="286"/>
    </location>
</feature>
<gene>
    <name evidence="15" type="ORF">FOB64_003741</name>
</gene>
<keyword evidence="7 9" id="KW-0238">DNA-binding</keyword>
<dbReference type="GO" id="GO:0003690">
    <property type="term" value="F:double-stranded DNA binding"/>
    <property type="evidence" value="ECO:0007669"/>
    <property type="project" value="EnsemblFungi"/>
</dbReference>
<evidence type="ECO:0000313" key="16">
    <source>
        <dbReference type="Proteomes" id="UP000536275"/>
    </source>
</evidence>
<dbReference type="NCBIfam" id="TIGR00617">
    <property type="entry name" value="rpa1"/>
    <property type="match status" value="1"/>
</dbReference>
<dbReference type="SUPFAM" id="SSF50249">
    <property type="entry name" value="Nucleic acid-binding proteins"/>
    <property type="match status" value="4"/>
</dbReference>
<protein>
    <recommendedName>
        <fullName evidence="9">Replication protein A subunit</fullName>
    </recommendedName>
</protein>
<dbReference type="CDD" id="cd04475">
    <property type="entry name" value="RPA1_DBD_B"/>
    <property type="match status" value="1"/>
</dbReference>
<dbReference type="Pfam" id="PF16900">
    <property type="entry name" value="REPA_OB_2"/>
    <property type="match status" value="1"/>
</dbReference>
<evidence type="ECO:0000256" key="1">
    <source>
        <dbReference type="ARBA" id="ARBA00004123"/>
    </source>
</evidence>
<dbReference type="GO" id="GO:0000794">
    <property type="term" value="C:condensed nuclear chromosome"/>
    <property type="evidence" value="ECO:0007669"/>
    <property type="project" value="EnsemblFungi"/>
</dbReference>
<dbReference type="GO" id="GO:0030491">
    <property type="term" value="P:heteroduplex formation"/>
    <property type="evidence" value="ECO:0007669"/>
    <property type="project" value="EnsemblFungi"/>
</dbReference>
<dbReference type="InterPro" id="IPR012340">
    <property type="entry name" value="NA-bd_OB-fold"/>
</dbReference>
<feature type="domain" description="Replication factor A C-terminal" evidence="13">
    <location>
        <begin position="458"/>
        <end position="615"/>
    </location>
</feature>
<organism evidence="15 16">
    <name type="scientific">Candida albicans</name>
    <name type="common">Yeast</name>
    <dbReference type="NCBI Taxonomy" id="5476"/>
    <lineage>
        <taxon>Eukaryota</taxon>
        <taxon>Fungi</taxon>
        <taxon>Dikarya</taxon>
        <taxon>Ascomycota</taxon>
        <taxon>Saccharomycotina</taxon>
        <taxon>Pichiomycetes</taxon>
        <taxon>Debaryomycetaceae</taxon>
        <taxon>Candida/Lodderomyces clade</taxon>
        <taxon>Candida</taxon>
    </lineage>
</organism>
<dbReference type="GO" id="GO:0003697">
    <property type="term" value="F:single-stranded DNA binding"/>
    <property type="evidence" value="ECO:0007669"/>
    <property type="project" value="EnsemblFungi"/>
</dbReference>
<dbReference type="CDD" id="cd04474">
    <property type="entry name" value="RPA1_DBD_A"/>
    <property type="match status" value="1"/>
</dbReference>
<dbReference type="AlphaFoldDB" id="A0A8H6F3S0"/>
<dbReference type="GO" id="GO:0006265">
    <property type="term" value="P:DNA topological change"/>
    <property type="evidence" value="ECO:0007669"/>
    <property type="project" value="EnsemblFungi"/>
</dbReference>
<dbReference type="PANTHER" id="PTHR47165">
    <property type="entry name" value="OS03G0429900 PROTEIN"/>
    <property type="match status" value="1"/>
</dbReference>
<dbReference type="EMBL" id="JABWAD010000050">
    <property type="protein sequence ID" value="KAF6068891.1"/>
    <property type="molecule type" value="Genomic_DNA"/>
</dbReference>
<comment type="subunit">
    <text evidence="9">Component of the heterotrimeric canonical replication protein A complex (RPA).</text>
</comment>
<dbReference type="GO" id="GO:0008270">
    <property type="term" value="F:zinc ion binding"/>
    <property type="evidence" value="ECO:0007669"/>
    <property type="project" value="UniProtKB-KW"/>
</dbReference>
<evidence type="ECO:0000259" key="11">
    <source>
        <dbReference type="Pfam" id="PF02721"/>
    </source>
</evidence>
<evidence type="ECO:0000256" key="3">
    <source>
        <dbReference type="ARBA" id="ARBA00022705"/>
    </source>
</evidence>
<dbReference type="GO" id="GO:0043934">
    <property type="term" value="P:sporulation"/>
    <property type="evidence" value="ECO:0007669"/>
    <property type="project" value="EnsemblFungi"/>
</dbReference>
<evidence type="ECO:0000256" key="5">
    <source>
        <dbReference type="ARBA" id="ARBA00022771"/>
    </source>
</evidence>
<dbReference type="GO" id="GO:0007131">
    <property type="term" value="P:reciprocal meiotic recombination"/>
    <property type="evidence" value="ECO:0007669"/>
    <property type="project" value="EnsemblFungi"/>
</dbReference>
<evidence type="ECO:0000256" key="10">
    <source>
        <dbReference type="SAM" id="MobiDB-lite"/>
    </source>
</evidence>
<dbReference type="InterPro" id="IPR004591">
    <property type="entry name" value="Rfa1"/>
</dbReference>
<dbReference type="PANTHER" id="PTHR47165:SF4">
    <property type="entry name" value="OS03G0429900 PROTEIN"/>
    <property type="match status" value="1"/>
</dbReference>
<dbReference type="InterPro" id="IPR047192">
    <property type="entry name" value="Euk_RPA1_DBD_C"/>
</dbReference>
<dbReference type="OMA" id="DQCDAFY"/>
<dbReference type="GO" id="GO:0000722">
    <property type="term" value="P:telomere maintenance via recombination"/>
    <property type="evidence" value="ECO:0007669"/>
    <property type="project" value="EnsemblFungi"/>
</dbReference>
<keyword evidence="3 9" id="KW-0235">DNA replication</keyword>
<dbReference type="Pfam" id="PF08646">
    <property type="entry name" value="Rep_fac-A_C"/>
    <property type="match status" value="1"/>
</dbReference>
<comment type="function">
    <text evidence="9">As part of the replication protein A (RPA/RP-A), a single-stranded DNA-binding heterotrimeric complex, may play an essential role in DNA replication, recombination and repair. Binds and stabilizes single-stranded DNA intermediates, preventing complementary DNA reannealing and recruiting different proteins involved in DNA metabolism.</text>
</comment>
<dbReference type="Pfam" id="PF04057">
    <property type="entry name" value="Rep-A_N"/>
    <property type="match status" value="1"/>
</dbReference>
<evidence type="ECO:0000259" key="12">
    <source>
        <dbReference type="Pfam" id="PF04057"/>
    </source>
</evidence>
<sequence length="624" mass="69784">MSSLQLSKGALKQVFSKEGHDSVQIPMILQITNIKAFDVSPSDSKKFRILVNDGVYSTHGLIDESCSEYIKNNNCQRYAIVQVNAFSIFATSKHFFVIKNFEVLAPTSEKSPNNIIPIDTYFLEHPEENYLTVMKKSESRDRESPVPGVTPPLAQSTNSFKSEVGGGVAAQSKPAGTHRKVSPIETISPYQNNWTIKARVSYKGDLRTWSNSKGEGKVFGFNLLDESDEIKASAFNETAERAHKLLEEGKVYYISKARVAAARKKFNTLSHPYELTFDKDTEITECFDESDVPKLNFNFVKLDQVQNLEANAIIDVLGALKTVFPPFQITAKSTGKVFDRRNILVVDETGFGIELGLWNNTATDFNIEEGTVVAVKGCKVSDYDGRTLSLTQAGSIIPNPGTPESFKLKGWYDNIGIHESFKSLKIDNAGSGGDKISQRISINQALEEHSGSTEKPDYFSIKASVTFCKPENFAYPACPNLVQNADATRPAQVCNKKLVFQDNDGTWRCERCAKTYEEPTWRYVLSCSVTDSTGHMWVTLFNDQAEKLLGIDATELVKKKEQKSEVANQIMNNTLFKEFSLRVKAKQETYNDELKTRYSAAGINELDYASESQFLIKKLDQLLK</sequence>
<evidence type="ECO:0000256" key="6">
    <source>
        <dbReference type="ARBA" id="ARBA00022833"/>
    </source>
</evidence>
<name>A0A8H6F3S0_CANAX</name>
<dbReference type="SMR" id="A0A8H6F3S0"/>
<dbReference type="FunFam" id="2.40.50.140:FF:000041">
    <property type="entry name" value="Replication protein A subunit"/>
    <property type="match status" value="1"/>
</dbReference>
<comment type="caution">
    <text evidence="15">The sequence shown here is derived from an EMBL/GenBank/DDBJ whole genome shotgun (WGS) entry which is preliminary data.</text>
</comment>
<dbReference type="GO" id="GO:0007004">
    <property type="term" value="P:telomere maintenance via telomerase"/>
    <property type="evidence" value="ECO:0007669"/>
    <property type="project" value="EnsemblFungi"/>
</dbReference>
<proteinExistence type="inferred from homology"/>
<evidence type="ECO:0000259" key="14">
    <source>
        <dbReference type="Pfam" id="PF16900"/>
    </source>
</evidence>
<dbReference type="GO" id="GO:0006260">
    <property type="term" value="P:DNA replication"/>
    <property type="evidence" value="ECO:0007669"/>
    <property type="project" value="UniProtKB-KW"/>
</dbReference>
<keyword evidence="4 9" id="KW-0479">Metal-binding</keyword>
<dbReference type="InterPro" id="IPR007199">
    <property type="entry name" value="Rep_factor-A_N"/>
</dbReference>
<evidence type="ECO:0000256" key="8">
    <source>
        <dbReference type="ARBA" id="ARBA00023242"/>
    </source>
</evidence>
<evidence type="ECO:0000256" key="4">
    <source>
        <dbReference type="ARBA" id="ARBA00022723"/>
    </source>
</evidence>
<dbReference type="GO" id="GO:0043565">
    <property type="term" value="F:sequence-specific DNA binding"/>
    <property type="evidence" value="ECO:0007669"/>
    <property type="project" value="EnsemblFungi"/>
</dbReference>
<keyword evidence="8 9" id="KW-0539">Nucleus</keyword>
<dbReference type="CDD" id="cd04476">
    <property type="entry name" value="RPA1_DBD_C"/>
    <property type="match status" value="1"/>
</dbReference>
<comment type="similarity">
    <text evidence="2 9">Belongs to the replication factor A protein 1 family.</text>
</comment>
<dbReference type="GO" id="GO:0000724">
    <property type="term" value="P:double-strand break repair via homologous recombination"/>
    <property type="evidence" value="ECO:0007669"/>
    <property type="project" value="EnsemblFungi"/>
</dbReference>
<dbReference type="GO" id="GO:0005662">
    <property type="term" value="C:DNA replication factor A complex"/>
    <property type="evidence" value="ECO:0007669"/>
    <property type="project" value="EnsemblFungi"/>
</dbReference>
<dbReference type="FunFam" id="2.40.50.140:FF:000064">
    <property type="entry name" value="Replication protein A subunit"/>
    <property type="match status" value="1"/>
</dbReference>
<feature type="domain" description="Replication factor-A protein 1 N-terminal" evidence="12">
    <location>
        <begin position="6"/>
        <end position="105"/>
    </location>
</feature>
<dbReference type="InterPro" id="IPR003871">
    <property type="entry name" value="RFA1B/D_OB_1st"/>
</dbReference>
<evidence type="ECO:0000259" key="13">
    <source>
        <dbReference type="Pfam" id="PF08646"/>
    </source>
</evidence>
<feature type="region of interest" description="Disordered" evidence="10">
    <location>
        <begin position="137"/>
        <end position="157"/>
    </location>
</feature>
<dbReference type="Pfam" id="PF02721">
    <property type="entry name" value="DUF223"/>
    <property type="match status" value="1"/>
</dbReference>
<dbReference type="GO" id="GO:0006289">
    <property type="term" value="P:nucleotide-excision repair"/>
    <property type="evidence" value="ECO:0007669"/>
    <property type="project" value="EnsemblFungi"/>
</dbReference>
<keyword evidence="6 9" id="KW-0862">Zinc</keyword>
<dbReference type="GO" id="GO:0045184">
    <property type="term" value="P:establishment of protein localization"/>
    <property type="evidence" value="ECO:0007669"/>
    <property type="project" value="EnsemblFungi"/>
</dbReference>
<reference evidence="15 16" key="1">
    <citation type="submission" date="2020-03" db="EMBL/GenBank/DDBJ databases">
        <title>FDA dAtabase for Regulatory Grade micrObial Sequences (FDA-ARGOS): Supporting development and validation of Infectious Disease Dx tests.</title>
        <authorList>
            <person name="Campos J."/>
            <person name="Goldberg B."/>
            <person name="Tallon L."/>
            <person name="Sadzewicz L."/>
            <person name="Vavikolanu K."/>
            <person name="Mehta A."/>
            <person name="Aluvathingal J."/>
            <person name="Nadendla S."/>
            <person name="Nandy P."/>
            <person name="Geyer C."/>
            <person name="Yan Y."/>
            <person name="Sichtig H."/>
        </authorList>
    </citation>
    <scope>NUCLEOTIDE SEQUENCE [LARGE SCALE GENOMIC DNA]</scope>
    <source>
        <strain evidence="15 16">FDAARGOS_656</strain>
    </source>
</reference>
<dbReference type="GO" id="GO:0016567">
    <property type="term" value="P:protein ubiquitination"/>
    <property type="evidence" value="ECO:0007669"/>
    <property type="project" value="EnsemblFungi"/>
</dbReference>
<dbReference type="Gene3D" id="2.40.50.140">
    <property type="entry name" value="Nucleic acid-binding proteins"/>
    <property type="match status" value="4"/>
</dbReference>
<dbReference type="Proteomes" id="UP000536275">
    <property type="component" value="Unassembled WGS sequence"/>
</dbReference>